<accession>A0A5C4VZC6</accession>
<feature type="region of interest" description="Disordered" evidence="1">
    <location>
        <begin position="32"/>
        <end position="72"/>
    </location>
</feature>
<sequence length="72" mass="7976">MNASDLFDGPWYLRTYPGAAGSGASPALHYLRRGAGSGKDPGPDFDTRAYRRQHPELGSKDNPLVHHLRSRR</sequence>
<name>A0A5C4VZC6_9ACTN</name>
<evidence type="ECO:0000256" key="1">
    <source>
        <dbReference type="SAM" id="MobiDB-lite"/>
    </source>
</evidence>
<dbReference type="Proteomes" id="UP000313231">
    <property type="component" value="Unassembled WGS sequence"/>
</dbReference>
<reference evidence="2 3" key="1">
    <citation type="journal article" date="2016" name="Int. J. Syst. Evol. Microbiol.">
        <title>Nocardioides albidus sp. nov., an actinobacterium isolated from garden soil.</title>
        <authorList>
            <person name="Singh H."/>
            <person name="Du J."/>
            <person name="Trinh H."/>
            <person name="Won K."/>
            <person name="Yang J.E."/>
            <person name="Yin C."/>
            <person name="Kook M."/>
            <person name="Yi T.H."/>
        </authorList>
    </citation>
    <scope>NUCLEOTIDE SEQUENCE [LARGE SCALE GENOMIC DNA]</scope>
    <source>
        <strain evidence="2 3">CCTCC AB 2015297</strain>
    </source>
</reference>
<keyword evidence="3" id="KW-1185">Reference proteome</keyword>
<feature type="compositionally biased region" description="Basic and acidic residues" evidence="1">
    <location>
        <begin position="41"/>
        <end position="59"/>
    </location>
</feature>
<evidence type="ECO:0000313" key="2">
    <source>
        <dbReference type="EMBL" id="TNM41273.1"/>
    </source>
</evidence>
<dbReference type="AlphaFoldDB" id="A0A5C4VZC6"/>
<proteinExistence type="predicted"/>
<dbReference type="EMBL" id="VDMP01000022">
    <property type="protein sequence ID" value="TNM41273.1"/>
    <property type="molecule type" value="Genomic_DNA"/>
</dbReference>
<gene>
    <name evidence="2" type="ORF">FHP29_08755</name>
</gene>
<organism evidence="2 3">
    <name type="scientific">Nocardioides albidus</name>
    <dbReference type="NCBI Taxonomy" id="1517589"/>
    <lineage>
        <taxon>Bacteria</taxon>
        <taxon>Bacillati</taxon>
        <taxon>Actinomycetota</taxon>
        <taxon>Actinomycetes</taxon>
        <taxon>Propionibacteriales</taxon>
        <taxon>Nocardioidaceae</taxon>
        <taxon>Nocardioides</taxon>
    </lineage>
</organism>
<comment type="caution">
    <text evidence="2">The sequence shown here is derived from an EMBL/GenBank/DDBJ whole genome shotgun (WGS) entry which is preliminary data.</text>
</comment>
<dbReference type="OrthoDB" id="7068720at2"/>
<protein>
    <submittedName>
        <fullName evidence="2">Uncharacterized protein</fullName>
    </submittedName>
</protein>
<evidence type="ECO:0000313" key="3">
    <source>
        <dbReference type="Proteomes" id="UP000313231"/>
    </source>
</evidence>